<dbReference type="EMBL" id="LNQN01000002">
    <property type="protein sequence ID" value="KSU83475.1"/>
    <property type="molecule type" value="Genomic_DNA"/>
</dbReference>
<comment type="caution">
    <text evidence="1">The sequence shown here is derived from an EMBL/GenBank/DDBJ whole genome shotgun (WGS) entry which is preliminary data.</text>
</comment>
<dbReference type="AlphaFoldDB" id="A0A0V8J8Y2"/>
<evidence type="ECO:0000313" key="2">
    <source>
        <dbReference type="Proteomes" id="UP000054099"/>
    </source>
</evidence>
<dbReference type="RefSeq" id="WP_061972314.1">
    <property type="nucleotide sequence ID" value="NZ_FMAV01000002.1"/>
</dbReference>
<reference evidence="1 2" key="1">
    <citation type="journal article" date="2014" name="Antonie Van Leeuwenhoek">
        <title>Fictibacillus enclensis sp. nov., isolated from marine sediment.</title>
        <authorList>
            <person name="Dastager S.G."/>
            <person name="Mawlankar R."/>
            <person name="Srinivasan K."/>
            <person name="Tang S.K."/>
            <person name="Lee J.C."/>
            <person name="Ramana V.V."/>
            <person name="Shouche Y.S."/>
        </authorList>
    </citation>
    <scope>NUCLEOTIDE SEQUENCE [LARGE SCALE GENOMIC DNA]</scope>
    <source>
        <strain evidence="1 2">NIO-1003</strain>
    </source>
</reference>
<organism evidence="1 2">
    <name type="scientific">Fictibacillus enclensis</name>
    <dbReference type="NCBI Taxonomy" id="1017270"/>
    <lineage>
        <taxon>Bacteria</taxon>
        <taxon>Bacillati</taxon>
        <taxon>Bacillota</taxon>
        <taxon>Bacilli</taxon>
        <taxon>Bacillales</taxon>
        <taxon>Fictibacillaceae</taxon>
        <taxon>Fictibacillus</taxon>
    </lineage>
</organism>
<keyword evidence="2" id="KW-1185">Reference proteome</keyword>
<sequence length="68" mass="7541">MIPQAETGAALHQALPVSSLKLNHHQAVPELPAARWKGHRIDVETAIVVRFRLFNVIAAVLDPPMKIR</sequence>
<name>A0A0V8J8Y2_9BACL</name>
<gene>
    <name evidence="1" type="ORF">AS030_13015</name>
</gene>
<proteinExistence type="predicted"/>
<protein>
    <submittedName>
        <fullName evidence="1">Uncharacterized protein</fullName>
    </submittedName>
</protein>
<evidence type="ECO:0000313" key="1">
    <source>
        <dbReference type="EMBL" id="KSU83475.1"/>
    </source>
</evidence>
<dbReference type="Proteomes" id="UP000054099">
    <property type="component" value="Unassembled WGS sequence"/>
</dbReference>
<accession>A0A0V8J8Y2</accession>